<evidence type="ECO:0000256" key="3">
    <source>
        <dbReference type="ARBA" id="ARBA00022801"/>
    </source>
</evidence>
<dbReference type="InterPro" id="IPR017850">
    <property type="entry name" value="Alkaline_phosphatase_core_sf"/>
</dbReference>
<evidence type="ECO:0000256" key="5">
    <source>
        <dbReference type="SAM" id="SignalP"/>
    </source>
</evidence>
<name>A0ABY6N2H1_9ALTE</name>
<dbReference type="PANTHER" id="PTHR42693">
    <property type="entry name" value="ARYLSULFATASE FAMILY MEMBER"/>
    <property type="match status" value="1"/>
</dbReference>
<comment type="similarity">
    <text evidence="1">Belongs to the sulfatase family.</text>
</comment>
<dbReference type="InterPro" id="IPR050738">
    <property type="entry name" value="Sulfatase"/>
</dbReference>
<dbReference type="PROSITE" id="PS00523">
    <property type="entry name" value="SULFATASE_1"/>
    <property type="match status" value="1"/>
</dbReference>
<dbReference type="InterPro" id="IPR024607">
    <property type="entry name" value="Sulfatase_CS"/>
</dbReference>
<dbReference type="InterPro" id="IPR000917">
    <property type="entry name" value="Sulfatase_N"/>
</dbReference>
<dbReference type="Gene3D" id="3.30.1120.10">
    <property type="match status" value="1"/>
</dbReference>
<keyword evidence="2" id="KW-0479">Metal-binding</keyword>
<evidence type="ECO:0000256" key="1">
    <source>
        <dbReference type="ARBA" id="ARBA00008779"/>
    </source>
</evidence>
<dbReference type="EMBL" id="CP100390">
    <property type="protein sequence ID" value="UZE96291.1"/>
    <property type="molecule type" value="Genomic_DNA"/>
</dbReference>
<proteinExistence type="inferred from homology"/>
<evidence type="ECO:0000313" key="7">
    <source>
        <dbReference type="EMBL" id="UZE96291.1"/>
    </source>
</evidence>
<protein>
    <submittedName>
        <fullName evidence="7">Arylsulfatase</fullName>
    </submittedName>
</protein>
<reference evidence="7" key="1">
    <citation type="submission" date="2022-06" db="EMBL/GenBank/DDBJ databases">
        <title>Alkalimarinus sp. nov., isolated from gut of a Alitta virens.</title>
        <authorList>
            <person name="Yang A.I."/>
            <person name="Shin N.-R."/>
        </authorList>
    </citation>
    <scope>NUCLEOTIDE SEQUENCE</scope>
    <source>
        <strain evidence="7">A2M4</strain>
    </source>
</reference>
<keyword evidence="3" id="KW-0378">Hydrolase</keyword>
<gene>
    <name evidence="7" type="ORF">NKI27_00675</name>
</gene>
<feature type="domain" description="Sulfatase N-terminal" evidence="6">
    <location>
        <begin position="82"/>
        <end position="502"/>
    </location>
</feature>
<evidence type="ECO:0000313" key="8">
    <source>
        <dbReference type="Proteomes" id="UP001163739"/>
    </source>
</evidence>
<dbReference type="SUPFAM" id="SSF53649">
    <property type="entry name" value="Alkaline phosphatase-like"/>
    <property type="match status" value="1"/>
</dbReference>
<feature type="chain" id="PRO_5046408005" evidence="5">
    <location>
        <begin position="45"/>
        <end position="814"/>
    </location>
</feature>
<evidence type="ECO:0000256" key="4">
    <source>
        <dbReference type="ARBA" id="ARBA00022837"/>
    </source>
</evidence>
<dbReference type="CDD" id="cd16025">
    <property type="entry name" value="PAS_like"/>
    <property type="match status" value="1"/>
</dbReference>
<keyword evidence="8" id="KW-1185">Reference proteome</keyword>
<evidence type="ECO:0000259" key="6">
    <source>
        <dbReference type="Pfam" id="PF00884"/>
    </source>
</evidence>
<dbReference type="Gene3D" id="3.40.720.10">
    <property type="entry name" value="Alkaline Phosphatase, subunit A"/>
    <property type="match status" value="1"/>
</dbReference>
<accession>A0ABY6N2H1</accession>
<dbReference type="RefSeq" id="WP_265047776.1">
    <property type="nucleotide sequence ID" value="NZ_CP100390.1"/>
</dbReference>
<feature type="signal peptide" evidence="5">
    <location>
        <begin position="1"/>
        <end position="44"/>
    </location>
</feature>
<dbReference type="PANTHER" id="PTHR42693:SF43">
    <property type="entry name" value="BLL2667 PROTEIN"/>
    <property type="match status" value="1"/>
</dbReference>
<evidence type="ECO:0000256" key="2">
    <source>
        <dbReference type="ARBA" id="ARBA00022723"/>
    </source>
</evidence>
<dbReference type="Proteomes" id="UP001163739">
    <property type="component" value="Chromosome"/>
</dbReference>
<organism evidence="7 8">
    <name type="scientific">Alkalimarinus alittae</name>
    <dbReference type="NCBI Taxonomy" id="2961619"/>
    <lineage>
        <taxon>Bacteria</taxon>
        <taxon>Pseudomonadati</taxon>
        <taxon>Pseudomonadota</taxon>
        <taxon>Gammaproteobacteria</taxon>
        <taxon>Alteromonadales</taxon>
        <taxon>Alteromonadaceae</taxon>
        <taxon>Alkalimarinus</taxon>
    </lineage>
</organism>
<dbReference type="Pfam" id="PF00884">
    <property type="entry name" value="Sulfatase"/>
    <property type="match status" value="1"/>
</dbReference>
<keyword evidence="4" id="KW-0106">Calcium</keyword>
<sequence length="814" mass="89690">MKIFRNNKRGGGCNFQPSTASLFVSAPVMLALSLMVAISQTAFAQEVLPFAPKKSGSTAGLTMQDSVYSPLPAKSHLPEDAPNILIILVDDAGPGLPSTFGGEVHTPTLDQFANEGVTYNRFHTTAMCSPTRAALLTGRNHHRVGAGQIAELANDWDGYSGIQPKSSAMIAEVLKDYGYHTGAWGKWHNTPADQTTAAGPFDYWPTGYGFEYFYGFLAGEASQYEPNLVRNTTIVHPNKPKDGKPYHLSEDLADDAIKWLNEHRAFSPDKPFLMYWASGAIHGPQQVANEWADKYKGKFDNGWDKYRERTFARAKKMGWIPQNAQLTPRPESLASWDSIPESEKPFQRRLMEVAAGFAEHTDAQIGRLVDEVDRLGYGDNTLIVYIWGDNGSSAEGQNGTISELLAQNGIPSTVEQHIKALDELGGLEVLGTAKTDNQYHAGWAWAGSTPYQSTKLVAAHFGGTRNPMAIRWPAKIKHDTTPRKQFLHVVDLVPTIYDLIDISLPQEVNGIPQDPMDGVSFASTFNDAKAEEVRHTQYFEIMGSRGIYHNGWFAGAFGPRTPWTPGLPKGFFDAKGNIAWTPDQDKWELYNIDEDWTQSNDLSEKMPEKLAQMKQLFIKEFAENKGFPVGGGLLTLVRPDLKVTAPYTEWTFAGNITRMPEFTAPALGNTENIVTIDAVIPENANGVLYALGSFGGGLSTYVQDGVLSYEYNLFEIERTQIKAKGKLPTGKVKIEIVTKYAEKKPAGPLDIVMKVNGKEVAKGRVPTSAPLLFTANDCLDIGTDLGSPVSIDYYDHAPFKFNGDIAEVHVKYTE</sequence>
<keyword evidence="5" id="KW-0732">Signal</keyword>